<organism evidence="1 2">
    <name type="scientific">Lepagella muris</name>
    <dbReference type="NCBI Taxonomy" id="3032870"/>
    <lineage>
        <taxon>Bacteria</taxon>
        <taxon>Pseudomonadati</taxon>
        <taxon>Bacteroidota</taxon>
        <taxon>Bacteroidia</taxon>
        <taxon>Bacteroidales</taxon>
        <taxon>Muribaculaceae</taxon>
        <taxon>Lepagella</taxon>
    </lineage>
</organism>
<sequence>MNPILKNLENDPDGMSTYEYIVNNVDTVADDMPGLIEILKKVDHTGQFLSSTARFLNAVDKESFSPWISPLIEAAIVKDRERRYIGSLLEAIWGADYKARATELIAEDDNFRRIYKRIYPNQASETLRHNI</sequence>
<proteinExistence type="predicted"/>
<evidence type="ECO:0000313" key="1">
    <source>
        <dbReference type="EMBL" id="TGY78084.1"/>
    </source>
</evidence>
<accession>A0AC61RFV2</accession>
<comment type="caution">
    <text evidence="1">The sequence shown here is derived from an EMBL/GenBank/DDBJ whole genome shotgun (WGS) entry which is preliminary data.</text>
</comment>
<reference evidence="1" key="1">
    <citation type="submission" date="2019-04" db="EMBL/GenBank/DDBJ databases">
        <title>Microbes associate with the intestines of laboratory mice.</title>
        <authorList>
            <person name="Navarre W."/>
            <person name="Wong E."/>
            <person name="Huang K."/>
            <person name="Tropini C."/>
            <person name="Ng K."/>
            <person name="Yu B."/>
        </authorList>
    </citation>
    <scope>NUCLEOTIDE SEQUENCE</scope>
    <source>
        <strain evidence="1">NM04_E33</strain>
    </source>
</reference>
<keyword evidence="2" id="KW-1185">Reference proteome</keyword>
<dbReference type="EMBL" id="SRYB01000017">
    <property type="protein sequence ID" value="TGY78084.1"/>
    <property type="molecule type" value="Genomic_DNA"/>
</dbReference>
<dbReference type="Proteomes" id="UP000306319">
    <property type="component" value="Unassembled WGS sequence"/>
</dbReference>
<gene>
    <name evidence="1" type="ORF">E5331_12090</name>
</gene>
<name>A0AC61RFV2_9BACT</name>
<evidence type="ECO:0000313" key="2">
    <source>
        <dbReference type="Proteomes" id="UP000306319"/>
    </source>
</evidence>
<protein>
    <submittedName>
        <fullName evidence="1">Uncharacterized protein</fullName>
    </submittedName>
</protein>